<dbReference type="Pfam" id="PF02687">
    <property type="entry name" value="FtsX"/>
    <property type="match status" value="1"/>
</dbReference>
<dbReference type="PIRSF" id="PIRSF018968">
    <property type="entry name" value="ABC_permease_BceB"/>
    <property type="match status" value="1"/>
</dbReference>
<dbReference type="RefSeq" id="WP_073019433.1">
    <property type="nucleotide sequence ID" value="NZ_FQXU01000006.1"/>
</dbReference>
<feature type="transmembrane region" description="Helical" evidence="6">
    <location>
        <begin position="59"/>
        <end position="80"/>
    </location>
</feature>
<feature type="transmembrane region" description="Helical" evidence="6">
    <location>
        <begin position="156"/>
        <end position="175"/>
    </location>
</feature>
<sequence length="653" mass="75254">MTLSDVVYKNMRENLSKYIMYYLSNVIIIMIFFMFGNFLYNLEVGNIQELNNMDRVIKIIIYFCEITIVVFTLIFSSYSISNFLKKRKREFALLKTLGFTNFNITLYISIENLLFSLVSIITGIIVGVIFSRLFFLIITVILDLDEVIKFHISKRVTLLTLVGFVILSQLINYICSYRIKKRSVIELLKEEQEARYETKFSTGKAVLCLFLLVLGYGLALFSGRAIEVTMIPILVITILGTYLLYSQLSILLTDRLKKNKKKYYKGINLITVSQLIYKIKDNSIILFIVSIFSAISLTAIISVYSVQKNVLNSIKLNFPQDFDFIERTGENNEKLVSEILVSNGYDIEDKINITLIKAENLDAGEPKKGNLNTINNKKDFYVMSNYDYNKLALKQGRETVNLKDDEVIIRTYNVMGGIGSQYFIDEKDRIDLGVDKSIVELNIKNEISGGVINDDYENTNANTAVLEDGLYNKILSYTSENNKIIYYGYNFKNFNNDLNSMSEVGNLFNNDIGKSFIERIQRYSPLIKTMSLLLFIGSFISIIFFISTNSILYFKIFNEVQKDRYEFIALKKIGITNEEIEKTVEGQIFIIFFIPFIVSISHTFFAIKALSNLLNDNLSAYFVVTTLIFALIQLAYYKFAKTMYIKQIKVWKG</sequence>
<keyword evidence="5 6" id="KW-0472">Membrane</keyword>
<accession>A0A1M5YQ09</accession>
<evidence type="ECO:0000313" key="8">
    <source>
        <dbReference type="EMBL" id="SHI14021.1"/>
    </source>
</evidence>
<dbReference type="PANTHER" id="PTHR46795:SF3">
    <property type="entry name" value="ABC TRANSPORTER PERMEASE"/>
    <property type="match status" value="1"/>
</dbReference>
<dbReference type="AlphaFoldDB" id="A0A1M5YQ09"/>
<evidence type="ECO:0000256" key="4">
    <source>
        <dbReference type="ARBA" id="ARBA00022989"/>
    </source>
</evidence>
<comment type="similarity">
    <text evidence="6">Belongs to the ABC-4 integral membrane protein family.</text>
</comment>
<feature type="transmembrane region" description="Helical" evidence="6">
    <location>
        <begin position="205"/>
        <end position="223"/>
    </location>
</feature>
<reference evidence="8 9" key="1">
    <citation type="submission" date="2016-11" db="EMBL/GenBank/DDBJ databases">
        <authorList>
            <person name="Jaros S."/>
            <person name="Januszkiewicz K."/>
            <person name="Wedrychowicz H."/>
        </authorList>
    </citation>
    <scope>NUCLEOTIDE SEQUENCE [LARGE SCALE GENOMIC DNA]</scope>
    <source>
        <strain evidence="8 9">DSM 6191</strain>
    </source>
</reference>
<evidence type="ECO:0000256" key="2">
    <source>
        <dbReference type="ARBA" id="ARBA00022475"/>
    </source>
</evidence>
<keyword evidence="2 6" id="KW-1003">Cell membrane</keyword>
<keyword evidence="6" id="KW-0813">Transport</keyword>
<name>A0A1M5YQ09_9CLOT</name>
<feature type="transmembrane region" description="Helical" evidence="6">
    <location>
        <begin position="619"/>
        <end position="639"/>
    </location>
</feature>
<evidence type="ECO:0000256" key="6">
    <source>
        <dbReference type="PIRNR" id="PIRNR018968"/>
    </source>
</evidence>
<feature type="transmembrane region" description="Helical" evidence="6">
    <location>
        <begin position="113"/>
        <end position="144"/>
    </location>
</feature>
<evidence type="ECO:0000256" key="5">
    <source>
        <dbReference type="ARBA" id="ARBA00023136"/>
    </source>
</evidence>
<feature type="transmembrane region" description="Helical" evidence="6">
    <location>
        <begin position="229"/>
        <end position="252"/>
    </location>
</feature>
<dbReference type="InterPro" id="IPR003838">
    <property type="entry name" value="ABC3_permease_C"/>
</dbReference>
<keyword evidence="3 6" id="KW-0812">Transmembrane</keyword>
<organism evidence="8 9">
    <name type="scientific">Clostridium intestinale DSM 6191</name>
    <dbReference type="NCBI Taxonomy" id="1121320"/>
    <lineage>
        <taxon>Bacteria</taxon>
        <taxon>Bacillati</taxon>
        <taxon>Bacillota</taxon>
        <taxon>Clostridia</taxon>
        <taxon>Eubacteriales</taxon>
        <taxon>Clostridiaceae</taxon>
        <taxon>Clostridium</taxon>
    </lineage>
</organism>
<evidence type="ECO:0000256" key="3">
    <source>
        <dbReference type="ARBA" id="ARBA00022692"/>
    </source>
</evidence>
<protein>
    <submittedName>
        <fullName evidence="8">Putative ABC transport system permease protein</fullName>
    </submittedName>
</protein>
<evidence type="ECO:0000256" key="1">
    <source>
        <dbReference type="ARBA" id="ARBA00004651"/>
    </source>
</evidence>
<feature type="transmembrane region" description="Helical" evidence="6">
    <location>
        <begin position="532"/>
        <end position="554"/>
    </location>
</feature>
<evidence type="ECO:0000259" key="7">
    <source>
        <dbReference type="Pfam" id="PF02687"/>
    </source>
</evidence>
<feature type="domain" description="ABC3 transporter permease C-terminal" evidence="7">
    <location>
        <begin position="68"/>
        <end position="183"/>
    </location>
</feature>
<dbReference type="PANTHER" id="PTHR46795">
    <property type="entry name" value="ABC TRANSPORTER PERMEASE-RELATED-RELATED"/>
    <property type="match status" value="1"/>
</dbReference>
<feature type="transmembrane region" description="Helical" evidence="6">
    <location>
        <begin position="284"/>
        <end position="306"/>
    </location>
</feature>
<dbReference type="EMBL" id="FQXU01000006">
    <property type="protein sequence ID" value="SHI14021.1"/>
    <property type="molecule type" value="Genomic_DNA"/>
</dbReference>
<dbReference type="InterPro" id="IPR027022">
    <property type="entry name" value="ABC_permease_BceB-typ"/>
</dbReference>
<feature type="transmembrane region" description="Helical" evidence="6">
    <location>
        <begin position="588"/>
        <end position="607"/>
    </location>
</feature>
<dbReference type="InterPro" id="IPR052536">
    <property type="entry name" value="ABC-4_Integral_Memb_Prot"/>
</dbReference>
<evidence type="ECO:0000313" key="9">
    <source>
        <dbReference type="Proteomes" id="UP000184241"/>
    </source>
</evidence>
<dbReference type="GO" id="GO:0055085">
    <property type="term" value="P:transmembrane transport"/>
    <property type="evidence" value="ECO:0007669"/>
    <property type="project" value="UniProtKB-UniRule"/>
</dbReference>
<proteinExistence type="inferred from homology"/>
<gene>
    <name evidence="8" type="ORF">SAMN02745941_02221</name>
</gene>
<keyword evidence="4 6" id="KW-1133">Transmembrane helix</keyword>
<dbReference type="GO" id="GO:0005886">
    <property type="term" value="C:plasma membrane"/>
    <property type="evidence" value="ECO:0007669"/>
    <property type="project" value="UniProtKB-SubCell"/>
</dbReference>
<feature type="transmembrane region" description="Helical" evidence="6">
    <location>
        <begin position="19"/>
        <end position="39"/>
    </location>
</feature>
<comment type="subcellular location">
    <subcellularLocation>
        <location evidence="1 6">Cell membrane</location>
        <topology evidence="1 6">Multi-pass membrane protein</topology>
    </subcellularLocation>
</comment>
<dbReference type="Proteomes" id="UP000184241">
    <property type="component" value="Unassembled WGS sequence"/>
</dbReference>